<evidence type="ECO:0000256" key="2">
    <source>
        <dbReference type="ARBA" id="ARBA00023157"/>
    </source>
</evidence>
<comment type="caution">
    <text evidence="3">Lacks conserved residue(s) required for the propagation of feature annotation.</text>
</comment>
<protein>
    <recommendedName>
        <fullName evidence="5">SRCR domain-containing protein</fullName>
    </recommendedName>
</protein>
<feature type="domain" description="SRCR" evidence="5">
    <location>
        <begin position="48"/>
        <end position="181"/>
    </location>
</feature>
<evidence type="ECO:0000259" key="5">
    <source>
        <dbReference type="PROSITE" id="PS50287"/>
    </source>
</evidence>
<dbReference type="Gene3D" id="3.10.250.10">
    <property type="entry name" value="SRCR-like domain"/>
    <property type="match status" value="1"/>
</dbReference>
<dbReference type="InterPro" id="IPR001190">
    <property type="entry name" value="SRCR"/>
</dbReference>
<dbReference type="InterPro" id="IPR036772">
    <property type="entry name" value="SRCR-like_dom_sf"/>
</dbReference>
<dbReference type="PANTHER" id="PTHR46580:SF4">
    <property type="entry name" value="ATP_GTP-BINDING PROTEIN"/>
    <property type="match status" value="1"/>
</dbReference>
<dbReference type="Gene3D" id="2.30.30.100">
    <property type="match status" value="2"/>
</dbReference>
<accession>A0A814XBG4</accession>
<dbReference type="SMART" id="SM00202">
    <property type="entry name" value="SR"/>
    <property type="match status" value="1"/>
</dbReference>
<dbReference type="OrthoDB" id="10014876at2759"/>
<dbReference type="Proteomes" id="UP000663828">
    <property type="component" value="Unassembled WGS sequence"/>
</dbReference>
<organism evidence="6 8">
    <name type="scientific">Adineta ricciae</name>
    <name type="common">Rotifer</name>
    <dbReference type="NCBI Taxonomy" id="249248"/>
    <lineage>
        <taxon>Eukaryota</taxon>
        <taxon>Metazoa</taxon>
        <taxon>Spiralia</taxon>
        <taxon>Gnathifera</taxon>
        <taxon>Rotifera</taxon>
        <taxon>Eurotatoria</taxon>
        <taxon>Bdelloidea</taxon>
        <taxon>Adinetida</taxon>
        <taxon>Adinetidae</taxon>
        <taxon>Adineta</taxon>
    </lineage>
</organism>
<dbReference type="Gene3D" id="2.130.10.130">
    <property type="entry name" value="Integrin alpha, N-terminal"/>
    <property type="match status" value="1"/>
</dbReference>
<keyword evidence="2 3" id="KW-1015">Disulfide bond</keyword>
<dbReference type="Pfam" id="PF00530">
    <property type="entry name" value="SRCR"/>
    <property type="match status" value="1"/>
</dbReference>
<dbReference type="InterPro" id="IPR028994">
    <property type="entry name" value="Integrin_alpha_N"/>
</dbReference>
<sequence>MHIFVFLMIEFFYLVNGQTIQDTVILNKTAKSIDQTCNNIHTLLTYQRKIVNIHVTKEAPVRIKIDMELTSPLSSTSKHSFSVEGMVCHHGFDRNAAQAACRSQKKNLQMFSPNYQWEPSTDDLYEKCYFQFNNDPFIVPCQFVLDNFNCTDKATSLNDCTYSSLFQHQCTNEMHVGIMCSGIYEPSEITTTTSIPQTLNCSTTTFLDRQSYPTGSGPTSIAQADLNNDSYIDLVVTNTNSFNIGVFINNGDGTFQAQNTYEVPGRSETVRIADFDHNGVPDIAVSAFFTNTIDIFSGIGDGTFQLSRKLSTDKHPHTMLTGDFNADNLIDIVVSNLYGSSVGIFLANRNGTFEQMKSYPSDNQTYLLAVEDFNGDRNIDILAKSPSGLFYLLGDGHGTFNSTKVDFGTKYVNGVGTGDFNGDTHLDLAITDGHNVRIYIGFGNGTYIFKQSYATAVNAWALDILVTDLNVDHKLDLVVQNSQKDFISIWFGNGNATFQKEITYPLSSHLGGPMIVADLNKDFLPDIAALSGWSTTSSLNIFLAKCA</sequence>
<dbReference type="EMBL" id="CAJNOR010001878">
    <property type="protein sequence ID" value="CAF1214024.1"/>
    <property type="molecule type" value="Genomic_DNA"/>
</dbReference>
<dbReference type="AlphaFoldDB" id="A0A814XBG4"/>
<dbReference type="SUPFAM" id="SSF69318">
    <property type="entry name" value="Integrin alpha N-terminal domain"/>
    <property type="match status" value="1"/>
</dbReference>
<dbReference type="PANTHER" id="PTHR46580">
    <property type="entry name" value="SENSOR KINASE-RELATED"/>
    <property type="match status" value="1"/>
</dbReference>
<gene>
    <name evidence="7" type="ORF">EDS130_LOCUS45258</name>
    <name evidence="6" type="ORF">XAT740_LOCUS24350</name>
</gene>
<evidence type="ECO:0000313" key="6">
    <source>
        <dbReference type="EMBL" id="CAF1214024.1"/>
    </source>
</evidence>
<dbReference type="EMBL" id="CAJNOJ010001045">
    <property type="protein sequence ID" value="CAF1540148.1"/>
    <property type="molecule type" value="Genomic_DNA"/>
</dbReference>
<evidence type="ECO:0000313" key="8">
    <source>
        <dbReference type="Proteomes" id="UP000663828"/>
    </source>
</evidence>
<reference evidence="6" key="1">
    <citation type="submission" date="2021-02" db="EMBL/GenBank/DDBJ databases">
        <authorList>
            <person name="Nowell W R."/>
        </authorList>
    </citation>
    <scope>NUCLEOTIDE SEQUENCE</scope>
</reference>
<keyword evidence="8" id="KW-1185">Reference proteome</keyword>
<dbReference type="Pfam" id="PF13517">
    <property type="entry name" value="FG-GAP_3"/>
    <property type="match status" value="3"/>
</dbReference>
<dbReference type="SUPFAM" id="SSF56487">
    <property type="entry name" value="SRCR-like"/>
    <property type="match status" value="1"/>
</dbReference>
<feature type="disulfide bond" evidence="3">
    <location>
        <begin position="150"/>
        <end position="160"/>
    </location>
</feature>
<comment type="caution">
    <text evidence="6">The sequence shown here is derived from an EMBL/GenBank/DDBJ whole genome shotgun (WGS) entry which is preliminary data.</text>
</comment>
<dbReference type="GO" id="GO:0016020">
    <property type="term" value="C:membrane"/>
    <property type="evidence" value="ECO:0007669"/>
    <property type="project" value="InterPro"/>
</dbReference>
<evidence type="ECO:0000256" key="1">
    <source>
        <dbReference type="ARBA" id="ARBA00022729"/>
    </source>
</evidence>
<evidence type="ECO:0000256" key="4">
    <source>
        <dbReference type="SAM" id="SignalP"/>
    </source>
</evidence>
<evidence type="ECO:0000313" key="7">
    <source>
        <dbReference type="EMBL" id="CAF1540148.1"/>
    </source>
</evidence>
<evidence type="ECO:0000256" key="3">
    <source>
        <dbReference type="PROSITE-ProRule" id="PRU00196"/>
    </source>
</evidence>
<dbReference type="InterPro" id="IPR013517">
    <property type="entry name" value="FG-GAP"/>
</dbReference>
<dbReference type="Proteomes" id="UP000663852">
    <property type="component" value="Unassembled WGS sequence"/>
</dbReference>
<feature type="signal peptide" evidence="4">
    <location>
        <begin position="1"/>
        <end position="17"/>
    </location>
</feature>
<keyword evidence="1 4" id="KW-0732">Signal</keyword>
<dbReference type="PROSITE" id="PS50287">
    <property type="entry name" value="SRCR_2"/>
    <property type="match status" value="1"/>
</dbReference>
<name>A0A814XBG4_ADIRI</name>
<feature type="chain" id="PRO_5035685717" description="SRCR domain-containing protein" evidence="4">
    <location>
        <begin position="18"/>
        <end position="547"/>
    </location>
</feature>
<proteinExistence type="predicted"/>